<dbReference type="EMBL" id="JARKIE010000008">
    <property type="protein sequence ID" value="KAJ7705306.1"/>
    <property type="molecule type" value="Genomic_DNA"/>
</dbReference>
<reference evidence="1" key="1">
    <citation type="submission" date="2023-03" db="EMBL/GenBank/DDBJ databases">
        <title>Massive genome expansion in bonnet fungi (Mycena s.s.) driven by repeated elements and novel gene families across ecological guilds.</title>
        <authorList>
            <consortium name="Lawrence Berkeley National Laboratory"/>
            <person name="Harder C.B."/>
            <person name="Miyauchi S."/>
            <person name="Viragh M."/>
            <person name="Kuo A."/>
            <person name="Thoen E."/>
            <person name="Andreopoulos B."/>
            <person name="Lu D."/>
            <person name="Skrede I."/>
            <person name="Drula E."/>
            <person name="Henrissat B."/>
            <person name="Morin E."/>
            <person name="Kohler A."/>
            <person name="Barry K."/>
            <person name="LaButti K."/>
            <person name="Morin E."/>
            <person name="Salamov A."/>
            <person name="Lipzen A."/>
            <person name="Mereny Z."/>
            <person name="Hegedus B."/>
            <person name="Baldrian P."/>
            <person name="Stursova M."/>
            <person name="Weitz H."/>
            <person name="Taylor A."/>
            <person name="Grigoriev I.V."/>
            <person name="Nagy L.G."/>
            <person name="Martin F."/>
            <person name="Kauserud H."/>
        </authorList>
    </citation>
    <scope>NUCLEOTIDE SEQUENCE</scope>
    <source>
        <strain evidence="1">CBHHK067</strain>
    </source>
</reference>
<protein>
    <submittedName>
        <fullName evidence="1">Uncharacterized protein</fullName>
    </submittedName>
</protein>
<evidence type="ECO:0000313" key="2">
    <source>
        <dbReference type="Proteomes" id="UP001221757"/>
    </source>
</evidence>
<name>A0AAD7GTZ7_MYCRO</name>
<keyword evidence="2" id="KW-1185">Reference proteome</keyword>
<proteinExistence type="predicted"/>
<dbReference type="Proteomes" id="UP001221757">
    <property type="component" value="Unassembled WGS sequence"/>
</dbReference>
<organism evidence="1 2">
    <name type="scientific">Mycena rosella</name>
    <name type="common">Pink bonnet</name>
    <name type="synonym">Agaricus rosellus</name>
    <dbReference type="NCBI Taxonomy" id="1033263"/>
    <lineage>
        <taxon>Eukaryota</taxon>
        <taxon>Fungi</taxon>
        <taxon>Dikarya</taxon>
        <taxon>Basidiomycota</taxon>
        <taxon>Agaricomycotina</taxon>
        <taxon>Agaricomycetes</taxon>
        <taxon>Agaricomycetidae</taxon>
        <taxon>Agaricales</taxon>
        <taxon>Marasmiineae</taxon>
        <taxon>Mycenaceae</taxon>
        <taxon>Mycena</taxon>
    </lineage>
</organism>
<dbReference type="AlphaFoldDB" id="A0AAD7GTZ7"/>
<gene>
    <name evidence="1" type="ORF">B0H17DRAFT_1126163</name>
</gene>
<sequence>MFDVGVPRDVVGAASDSAYAILGVGMASLRMRRSVGGTTDELRRGKAGVRWTARDSANTSLASFPSSAAGCGPINRQHSGKEPCASLESELFTGVQGKPKARAFSAAFGGVSADHAQHSDSVLEQASTLPFQQRLIYAYPKCTIGSDVESGTASSAAYSRLFVVETISTIWSCLRTYDGSERLPFYRHGRISDETYALDSPKL</sequence>
<evidence type="ECO:0000313" key="1">
    <source>
        <dbReference type="EMBL" id="KAJ7705306.1"/>
    </source>
</evidence>
<accession>A0AAD7GTZ7</accession>
<comment type="caution">
    <text evidence="1">The sequence shown here is derived from an EMBL/GenBank/DDBJ whole genome shotgun (WGS) entry which is preliminary data.</text>
</comment>